<gene>
    <name evidence="2" type="ORF">HYPBUDRAFT_8058</name>
</gene>
<dbReference type="EMBL" id="KV454545">
    <property type="protein sequence ID" value="ODV65131.1"/>
    <property type="molecule type" value="Genomic_DNA"/>
</dbReference>
<dbReference type="AlphaFoldDB" id="A0A1E4RD04"/>
<proteinExistence type="predicted"/>
<dbReference type="RefSeq" id="XP_020074198.1">
    <property type="nucleotide sequence ID" value="XM_020223709.1"/>
</dbReference>
<protein>
    <submittedName>
        <fullName evidence="2">Uncharacterized protein</fullName>
    </submittedName>
</protein>
<evidence type="ECO:0000313" key="2">
    <source>
        <dbReference type="EMBL" id="ODV65131.1"/>
    </source>
</evidence>
<dbReference type="Proteomes" id="UP000095085">
    <property type="component" value="Unassembled WGS sequence"/>
</dbReference>
<accession>A0A1E4RD04</accession>
<sequence length="195" mass="22240">MSILNETDSSSVYCDFEDDDSLTMNELPSFAIPKFPVPSSPEYSSKNPESSPIKKLLKKVRKSQSLPILESSSATTTDSDSSSLSLHSFGKSFRRVKSFLGLTKKTEEFINPYYFQRKPKLHETDFYDIESLLHFTEDLDATSAPMEWKQRYELMKQTRSSYRSQDYQAMHSIGIFSLEALQLSEDDSSSSSLFS</sequence>
<feature type="compositionally biased region" description="Polar residues" evidence="1">
    <location>
        <begin position="41"/>
        <end position="50"/>
    </location>
</feature>
<name>A0A1E4RD04_9ASCO</name>
<organism evidence="2 3">
    <name type="scientific">Hyphopichia burtonii NRRL Y-1933</name>
    <dbReference type="NCBI Taxonomy" id="984485"/>
    <lineage>
        <taxon>Eukaryota</taxon>
        <taxon>Fungi</taxon>
        <taxon>Dikarya</taxon>
        <taxon>Ascomycota</taxon>
        <taxon>Saccharomycotina</taxon>
        <taxon>Pichiomycetes</taxon>
        <taxon>Debaryomycetaceae</taxon>
        <taxon>Hyphopichia</taxon>
    </lineage>
</organism>
<reference evidence="3" key="1">
    <citation type="submission" date="2016-05" db="EMBL/GenBank/DDBJ databases">
        <title>Comparative genomics of biotechnologically important yeasts.</title>
        <authorList>
            <consortium name="DOE Joint Genome Institute"/>
            <person name="Riley R."/>
            <person name="Haridas S."/>
            <person name="Wolfe K.H."/>
            <person name="Lopes M.R."/>
            <person name="Hittinger C.T."/>
            <person name="Goker M."/>
            <person name="Salamov A."/>
            <person name="Wisecaver J."/>
            <person name="Long T.M."/>
            <person name="Aerts A.L."/>
            <person name="Barry K."/>
            <person name="Choi C."/>
            <person name="Clum A."/>
            <person name="Coughlan A.Y."/>
            <person name="Deshpande S."/>
            <person name="Douglass A.P."/>
            <person name="Hanson S.J."/>
            <person name="Klenk H.-P."/>
            <person name="Labutti K."/>
            <person name="Lapidus A."/>
            <person name="Lindquist E."/>
            <person name="Lipzen A."/>
            <person name="Meier-Kolthoff J.P."/>
            <person name="Ohm R.A."/>
            <person name="Otillar R.P."/>
            <person name="Pangilinan J."/>
            <person name="Peng Y."/>
            <person name="Rokas A."/>
            <person name="Rosa C.A."/>
            <person name="Scheuner C."/>
            <person name="Sibirny A.A."/>
            <person name="Slot J.C."/>
            <person name="Stielow J.B."/>
            <person name="Sun H."/>
            <person name="Kurtzman C.P."/>
            <person name="Blackwell M."/>
            <person name="Grigoriev I.V."/>
            <person name="Jeffries T.W."/>
        </authorList>
    </citation>
    <scope>NUCLEOTIDE SEQUENCE [LARGE SCALE GENOMIC DNA]</scope>
    <source>
        <strain evidence="3">NRRL Y-1933</strain>
    </source>
</reference>
<keyword evidence="3" id="KW-1185">Reference proteome</keyword>
<dbReference type="GeneID" id="30998258"/>
<evidence type="ECO:0000256" key="1">
    <source>
        <dbReference type="SAM" id="MobiDB-lite"/>
    </source>
</evidence>
<feature type="region of interest" description="Disordered" evidence="1">
    <location>
        <begin position="37"/>
        <end position="58"/>
    </location>
</feature>
<evidence type="ECO:0000313" key="3">
    <source>
        <dbReference type="Proteomes" id="UP000095085"/>
    </source>
</evidence>